<reference evidence="4" key="1">
    <citation type="submission" date="2015-10" db="EMBL/GenBank/DDBJ databases">
        <title>Draft Genome Sequences of 11 Lactococcus lactis subspecies cremoris strains.</title>
        <authorList>
            <person name="Wels M."/>
            <person name="Backus L."/>
            <person name="Boekhorst J."/>
            <person name="Dijkstra A."/>
            <person name="Beerthuizen M."/>
            <person name="Kelly W."/>
            <person name="Siezen R."/>
            <person name="Bachmann H."/>
            <person name="Van Hijum S."/>
        </authorList>
    </citation>
    <scope>NUCLEOTIDE SEQUENCE [LARGE SCALE GENOMIC DNA]</scope>
    <source>
        <strain evidence="4">N42</strain>
    </source>
</reference>
<name>A0A0V8EU64_LACLL</name>
<protein>
    <submittedName>
        <fullName evidence="3">Tyrosine recombinase xerC</fullName>
    </submittedName>
</protein>
<feature type="domain" description="Tyr recombinase" evidence="2">
    <location>
        <begin position="20"/>
        <end position="97"/>
    </location>
</feature>
<proteinExistence type="predicted"/>
<dbReference type="Pfam" id="PF00589">
    <property type="entry name" value="Phage_integrase"/>
    <property type="match status" value="1"/>
</dbReference>
<dbReference type="GO" id="GO:0006310">
    <property type="term" value="P:DNA recombination"/>
    <property type="evidence" value="ECO:0007669"/>
    <property type="project" value="UniProtKB-KW"/>
</dbReference>
<dbReference type="EMBL" id="LKLW01000035">
    <property type="protein sequence ID" value="KSU28993.1"/>
    <property type="molecule type" value="Genomic_DNA"/>
</dbReference>
<accession>A0A0V8EU64</accession>
<organism evidence="3 4">
    <name type="scientific">Lactococcus lactis subsp. lactis</name>
    <name type="common">Streptococcus lactis</name>
    <dbReference type="NCBI Taxonomy" id="1360"/>
    <lineage>
        <taxon>Bacteria</taxon>
        <taxon>Bacillati</taxon>
        <taxon>Bacillota</taxon>
        <taxon>Bacilli</taxon>
        <taxon>Lactobacillales</taxon>
        <taxon>Streptococcaceae</taxon>
        <taxon>Lactococcus</taxon>
    </lineage>
</organism>
<evidence type="ECO:0000313" key="3">
    <source>
        <dbReference type="EMBL" id="KSU28993.1"/>
    </source>
</evidence>
<sequence length="97" mass="11095">MHYRAAQLEGKLFLGDETKVFLEFVEHDYEKSISNRARTSFKKNKVRDLAILSLFLSSGLRCAELVGINLNDLNLETGKVRVMRKEGKKDVVPIAHF</sequence>
<dbReference type="AlphaFoldDB" id="A0A0V8EU64"/>
<comment type="caution">
    <text evidence="3">The sequence shown here is derived from an EMBL/GenBank/DDBJ whole genome shotgun (WGS) entry which is preliminary data.</text>
</comment>
<dbReference type="InterPro" id="IPR002104">
    <property type="entry name" value="Integrase_catalytic"/>
</dbReference>
<dbReference type="PATRIC" id="fig|1360.116.peg.1608"/>
<dbReference type="Proteomes" id="UP000052991">
    <property type="component" value="Unassembled WGS sequence"/>
</dbReference>
<dbReference type="InterPro" id="IPR013762">
    <property type="entry name" value="Integrase-like_cat_sf"/>
</dbReference>
<keyword evidence="1" id="KW-0233">DNA recombination</keyword>
<dbReference type="Gene3D" id="1.10.443.10">
    <property type="entry name" value="Intergrase catalytic core"/>
    <property type="match status" value="1"/>
</dbReference>
<dbReference type="PROSITE" id="PS51898">
    <property type="entry name" value="TYR_RECOMBINASE"/>
    <property type="match status" value="1"/>
</dbReference>
<evidence type="ECO:0000259" key="2">
    <source>
        <dbReference type="PROSITE" id="PS51898"/>
    </source>
</evidence>
<dbReference type="GO" id="GO:0015074">
    <property type="term" value="P:DNA integration"/>
    <property type="evidence" value="ECO:0007669"/>
    <property type="project" value="InterPro"/>
</dbReference>
<dbReference type="SUPFAM" id="SSF56349">
    <property type="entry name" value="DNA breaking-rejoining enzymes"/>
    <property type="match status" value="1"/>
</dbReference>
<gene>
    <name evidence="3" type="ORF">N42_0573</name>
</gene>
<dbReference type="GO" id="GO:0003677">
    <property type="term" value="F:DNA binding"/>
    <property type="evidence" value="ECO:0007669"/>
    <property type="project" value="InterPro"/>
</dbReference>
<evidence type="ECO:0000313" key="4">
    <source>
        <dbReference type="Proteomes" id="UP000052991"/>
    </source>
</evidence>
<evidence type="ECO:0000256" key="1">
    <source>
        <dbReference type="ARBA" id="ARBA00023172"/>
    </source>
</evidence>
<dbReference type="InterPro" id="IPR011010">
    <property type="entry name" value="DNA_brk_join_enz"/>
</dbReference>